<comment type="cofactor">
    <cofactor evidence="9">
        <name>Mg(2+)</name>
        <dbReference type="ChEBI" id="CHEBI:18420"/>
    </cofactor>
    <text evidence="9">Binds 1 Mg(2+) ion per subunit.</text>
</comment>
<dbReference type="GO" id="GO:0000287">
    <property type="term" value="F:magnesium ion binding"/>
    <property type="evidence" value="ECO:0007669"/>
    <property type="project" value="UniProtKB-UniRule"/>
</dbReference>
<keyword evidence="4 9" id="KW-0460">Magnesium</keyword>
<name>A0A5C1AC83_9BACT</name>
<comment type="function">
    <text evidence="9">Condenses 4-methyl-5-(beta-hydroxyethyl)thiazole monophosphate (THZ-P) and 2-methyl-4-amino-5-hydroxymethyl pyrimidine pyrophosphate (HMP-PP) to form thiamine monophosphate (TMP).</text>
</comment>
<dbReference type="SUPFAM" id="SSF51391">
    <property type="entry name" value="Thiamin phosphate synthase"/>
    <property type="match status" value="1"/>
</dbReference>
<feature type="binding site" evidence="9">
    <location>
        <begin position="424"/>
        <end position="426"/>
    </location>
    <ligand>
        <name>2-[(2R,5Z)-2-carboxy-4-methylthiazol-5(2H)-ylidene]ethyl phosphate</name>
        <dbReference type="ChEBI" id="CHEBI:62899"/>
    </ligand>
</feature>
<evidence type="ECO:0000256" key="8">
    <source>
        <dbReference type="ARBA" id="ARBA00047883"/>
    </source>
</evidence>
<evidence type="ECO:0000313" key="14">
    <source>
        <dbReference type="EMBL" id="QEL16989.1"/>
    </source>
</evidence>
<evidence type="ECO:0000256" key="2">
    <source>
        <dbReference type="ARBA" id="ARBA00022679"/>
    </source>
</evidence>
<evidence type="ECO:0000256" key="10">
    <source>
        <dbReference type="RuleBase" id="RU003826"/>
    </source>
</evidence>
<dbReference type="RefSeq" id="WP_149111650.1">
    <property type="nucleotide sequence ID" value="NZ_CP042425.1"/>
</dbReference>
<comment type="similarity">
    <text evidence="9 10">Belongs to the thiamine-phosphate synthase family.</text>
</comment>
<gene>
    <name evidence="9" type="primary">thiE</name>
    <name evidence="14" type="ORF">PX52LOC_03965</name>
</gene>
<dbReference type="Proteomes" id="UP000324974">
    <property type="component" value="Chromosome"/>
</dbReference>
<evidence type="ECO:0000313" key="15">
    <source>
        <dbReference type="Proteomes" id="UP000324974"/>
    </source>
</evidence>
<feature type="binding site" evidence="9">
    <location>
        <position position="360"/>
    </location>
    <ligand>
        <name>Mg(2+)</name>
        <dbReference type="ChEBI" id="CHEBI:18420"/>
    </ligand>
</feature>
<keyword evidence="5 9" id="KW-0784">Thiamine biosynthesis</keyword>
<comment type="pathway">
    <text evidence="1 9 11">Cofactor biosynthesis; thiamine diphosphate biosynthesis; thiamine phosphate from 4-amino-2-methyl-5-diphosphomethylpyrimidine and 4-methyl-5-(2-phosphoethyl)-thiazole: step 1/1.</text>
</comment>
<feature type="binding site" evidence="9">
    <location>
        <position position="454"/>
    </location>
    <ligand>
        <name>2-[(2R,5Z)-2-carboxy-4-methylthiazol-5(2H)-ylidene]ethyl phosphate</name>
        <dbReference type="ChEBI" id="CHEBI:62899"/>
    </ligand>
</feature>
<feature type="binding site" evidence="9">
    <location>
        <position position="398"/>
    </location>
    <ligand>
        <name>4-amino-2-methyl-5-(diphosphooxymethyl)pyrimidine</name>
        <dbReference type="ChEBI" id="CHEBI:57841"/>
    </ligand>
</feature>
<dbReference type="GO" id="GO:0009228">
    <property type="term" value="P:thiamine biosynthetic process"/>
    <property type="evidence" value="ECO:0007669"/>
    <property type="project" value="UniProtKB-KW"/>
</dbReference>
<dbReference type="Pfam" id="PF17792">
    <property type="entry name" value="ThiD2"/>
    <property type="match status" value="1"/>
</dbReference>
<dbReference type="GO" id="GO:0009229">
    <property type="term" value="P:thiamine diphosphate biosynthetic process"/>
    <property type="evidence" value="ECO:0007669"/>
    <property type="project" value="UniProtKB-UniRule"/>
</dbReference>
<dbReference type="EMBL" id="CP042425">
    <property type="protein sequence ID" value="QEL16989.1"/>
    <property type="molecule type" value="Genomic_DNA"/>
</dbReference>
<feature type="domain" description="Thiamine phosphate synthase/TenI" evidence="12">
    <location>
        <begin position="303"/>
        <end position="474"/>
    </location>
</feature>
<reference evidence="15" key="1">
    <citation type="submission" date="2019-08" db="EMBL/GenBank/DDBJ databases">
        <title>Limnoglobus roseus gen. nov., sp. nov., a novel freshwater planctomycete with a giant genome from the family Gemmataceae.</title>
        <authorList>
            <person name="Kulichevskaya I.S."/>
            <person name="Naumoff D.G."/>
            <person name="Miroshnikov K."/>
            <person name="Ivanova A."/>
            <person name="Philippov D.A."/>
            <person name="Hakobyan A."/>
            <person name="Rijpstra I.C."/>
            <person name="Sinninghe Damste J.S."/>
            <person name="Liesack W."/>
            <person name="Dedysh S.N."/>
        </authorList>
    </citation>
    <scope>NUCLEOTIDE SEQUENCE [LARGE SCALE GENOMIC DNA]</scope>
    <source>
        <strain evidence="15">PX52</strain>
    </source>
</reference>
<dbReference type="CDD" id="cd00564">
    <property type="entry name" value="TMP_TenI"/>
    <property type="match status" value="1"/>
</dbReference>
<keyword evidence="15" id="KW-1185">Reference proteome</keyword>
<dbReference type="UniPathway" id="UPA00060">
    <property type="reaction ID" value="UER00141"/>
</dbReference>
<dbReference type="KEGG" id="lrs:PX52LOC_03965"/>
<dbReference type="PANTHER" id="PTHR20857:SF15">
    <property type="entry name" value="THIAMINE-PHOSPHATE SYNTHASE"/>
    <property type="match status" value="1"/>
</dbReference>
<dbReference type="PANTHER" id="PTHR20857">
    <property type="entry name" value="THIAMINE-PHOSPHATE PYROPHOSPHORYLASE"/>
    <property type="match status" value="1"/>
</dbReference>
<organism evidence="14 15">
    <name type="scientific">Limnoglobus roseus</name>
    <dbReference type="NCBI Taxonomy" id="2598579"/>
    <lineage>
        <taxon>Bacteria</taxon>
        <taxon>Pseudomonadati</taxon>
        <taxon>Planctomycetota</taxon>
        <taxon>Planctomycetia</taxon>
        <taxon>Gemmatales</taxon>
        <taxon>Gemmataceae</taxon>
        <taxon>Limnoglobus</taxon>
    </lineage>
</organism>
<feature type="binding site" evidence="9">
    <location>
        <position position="427"/>
    </location>
    <ligand>
        <name>4-amino-2-methyl-5-(diphosphooxymethyl)pyrimidine</name>
        <dbReference type="ChEBI" id="CHEBI:57841"/>
    </ligand>
</feature>
<evidence type="ECO:0000256" key="6">
    <source>
        <dbReference type="ARBA" id="ARBA00047334"/>
    </source>
</evidence>
<evidence type="ECO:0000256" key="1">
    <source>
        <dbReference type="ARBA" id="ARBA00005165"/>
    </source>
</evidence>
<comment type="catalytic activity">
    <reaction evidence="7 9 10">
        <text>2-(2-carboxy-4-methylthiazol-5-yl)ethyl phosphate + 4-amino-2-methyl-5-(diphosphooxymethyl)pyrimidine + 2 H(+) = thiamine phosphate + CO2 + diphosphate</text>
        <dbReference type="Rhea" id="RHEA:47848"/>
        <dbReference type="ChEBI" id="CHEBI:15378"/>
        <dbReference type="ChEBI" id="CHEBI:16526"/>
        <dbReference type="ChEBI" id="CHEBI:33019"/>
        <dbReference type="ChEBI" id="CHEBI:37575"/>
        <dbReference type="ChEBI" id="CHEBI:57841"/>
        <dbReference type="ChEBI" id="CHEBI:62890"/>
        <dbReference type="EC" id="2.5.1.3"/>
    </reaction>
</comment>
<evidence type="ECO:0000259" key="13">
    <source>
        <dbReference type="Pfam" id="PF17792"/>
    </source>
</evidence>
<keyword evidence="2 9" id="KW-0808">Transferase</keyword>
<dbReference type="InterPro" id="IPR036628">
    <property type="entry name" value="Clp_N_dom_sf"/>
</dbReference>
<comment type="catalytic activity">
    <reaction evidence="6 9 10">
        <text>4-methyl-5-(2-phosphooxyethyl)-thiazole + 4-amino-2-methyl-5-(diphosphooxymethyl)pyrimidine + H(+) = thiamine phosphate + diphosphate</text>
        <dbReference type="Rhea" id="RHEA:22328"/>
        <dbReference type="ChEBI" id="CHEBI:15378"/>
        <dbReference type="ChEBI" id="CHEBI:33019"/>
        <dbReference type="ChEBI" id="CHEBI:37575"/>
        <dbReference type="ChEBI" id="CHEBI:57841"/>
        <dbReference type="ChEBI" id="CHEBI:58296"/>
        <dbReference type="EC" id="2.5.1.3"/>
    </reaction>
</comment>
<accession>A0A5C1AC83</accession>
<dbReference type="InterPro" id="IPR034291">
    <property type="entry name" value="TMP_synthase"/>
</dbReference>
<proteinExistence type="inferred from homology"/>
<dbReference type="InterPro" id="IPR022998">
    <property type="entry name" value="ThiamineP_synth_TenI"/>
</dbReference>
<dbReference type="Pfam" id="PF02581">
    <property type="entry name" value="TMP-TENI"/>
    <property type="match status" value="1"/>
</dbReference>
<evidence type="ECO:0000256" key="4">
    <source>
        <dbReference type="ARBA" id="ARBA00022842"/>
    </source>
</evidence>
<dbReference type="Gene3D" id="1.10.1780.10">
    <property type="entry name" value="Clp, N-terminal domain"/>
    <property type="match status" value="1"/>
</dbReference>
<dbReference type="GO" id="GO:0004789">
    <property type="term" value="F:thiamine-phosphate diphosphorylase activity"/>
    <property type="evidence" value="ECO:0007669"/>
    <property type="project" value="UniProtKB-UniRule"/>
</dbReference>
<dbReference type="OrthoDB" id="9812206at2"/>
<dbReference type="NCBIfam" id="NF002727">
    <property type="entry name" value="PRK02615.1"/>
    <property type="match status" value="1"/>
</dbReference>
<evidence type="ECO:0000256" key="11">
    <source>
        <dbReference type="RuleBase" id="RU004253"/>
    </source>
</evidence>
<dbReference type="AlphaFoldDB" id="A0A5C1AC83"/>
<evidence type="ECO:0000256" key="3">
    <source>
        <dbReference type="ARBA" id="ARBA00022723"/>
    </source>
</evidence>
<dbReference type="InterPro" id="IPR041397">
    <property type="entry name" value="ThiD2"/>
</dbReference>
<dbReference type="Gene3D" id="3.20.20.70">
    <property type="entry name" value="Aldolase class I"/>
    <property type="match status" value="1"/>
</dbReference>
<comment type="caution">
    <text evidence="9">Lacks conserved residue(s) required for the propagation of feature annotation.</text>
</comment>
<dbReference type="SUPFAM" id="SSF81923">
    <property type="entry name" value="Double Clp-N motif"/>
    <property type="match status" value="1"/>
</dbReference>
<dbReference type="InterPro" id="IPR036206">
    <property type="entry name" value="ThiamineP_synth_sf"/>
</dbReference>
<feature type="binding site" evidence="9">
    <location>
        <position position="379"/>
    </location>
    <ligand>
        <name>Mg(2+)</name>
        <dbReference type="ChEBI" id="CHEBI:18420"/>
    </ligand>
</feature>
<sequence length="500" mass="54029">MSLEVSPAVERAGSVARGRAERAGSPTVRLSDWLLGVLEEDEGRPFELLVRLGFDVRALQRQLEVSPPIPAPSTDAIYTAAKGHSIRLRGEPSLTTDLVMLAVMMVNDSFRAALERYGIRVGVVEHALRSDMMAAPDTIEQPPAEFVAAEPVDQSDAARILDANLNRARESLRVLDDYARFSLNDAALTEELKRLRHRLADATELLPPSLLLQSRNTLGDVGTTISTAGEFQRATPRQVAAVNFKRLQESLRSLEEFGKLDDARFAREVEQIRYAAYTLERAVLTGSAGRERLAAARLYVLLTGSQCVNTMDWTIAEAAAGGASVFQLREKQLPDRELIALAHQVRKWTHKANALFIVNDRPDIARLVGADGVHLGQDDLSPHDARRILGPDPLIGVSSHSLAQVRQAILDSADYLGVGPTFPSTTKGFDQLAGLEFVQAAFAATTLPAFALGGIRPENIAEVVAAGGNRVAVSAVVAEAEEPQVVARQLFGALSDVSSG</sequence>
<dbReference type="GO" id="GO:0005737">
    <property type="term" value="C:cytoplasm"/>
    <property type="evidence" value="ECO:0007669"/>
    <property type="project" value="TreeGrafter"/>
</dbReference>
<feature type="domain" description="ThiD2" evidence="13">
    <location>
        <begin position="159"/>
        <end position="281"/>
    </location>
</feature>
<evidence type="ECO:0000256" key="5">
    <source>
        <dbReference type="ARBA" id="ARBA00022977"/>
    </source>
</evidence>
<feature type="binding site" evidence="9">
    <location>
        <begin position="327"/>
        <end position="331"/>
    </location>
    <ligand>
        <name>4-amino-2-methyl-5-(diphosphooxymethyl)pyrimidine</name>
        <dbReference type="ChEBI" id="CHEBI:57841"/>
    </ligand>
</feature>
<dbReference type="HAMAP" id="MF_00097">
    <property type="entry name" value="TMP_synthase"/>
    <property type="match status" value="1"/>
</dbReference>
<evidence type="ECO:0000259" key="12">
    <source>
        <dbReference type="Pfam" id="PF02581"/>
    </source>
</evidence>
<evidence type="ECO:0000256" key="9">
    <source>
        <dbReference type="HAMAP-Rule" id="MF_00097"/>
    </source>
</evidence>
<evidence type="ECO:0000256" key="7">
    <source>
        <dbReference type="ARBA" id="ARBA00047851"/>
    </source>
</evidence>
<keyword evidence="3 9" id="KW-0479">Metal-binding</keyword>
<comment type="catalytic activity">
    <reaction evidence="8 9 10">
        <text>2-[(2R,5Z)-2-carboxy-4-methylthiazol-5(2H)-ylidene]ethyl phosphate + 4-amino-2-methyl-5-(diphosphooxymethyl)pyrimidine + 2 H(+) = thiamine phosphate + CO2 + diphosphate</text>
        <dbReference type="Rhea" id="RHEA:47844"/>
        <dbReference type="ChEBI" id="CHEBI:15378"/>
        <dbReference type="ChEBI" id="CHEBI:16526"/>
        <dbReference type="ChEBI" id="CHEBI:33019"/>
        <dbReference type="ChEBI" id="CHEBI:37575"/>
        <dbReference type="ChEBI" id="CHEBI:57841"/>
        <dbReference type="ChEBI" id="CHEBI:62899"/>
        <dbReference type="EC" id="2.5.1.3"/>
    </reaction>
</comment>
<dbReference type="EC" id="2.5.1.3" evidence="9"/>
<dbReference type="InterPro" id="IPR013785">
    <property type="entry name" value="Aldolase_TIM"/>
</dbReference>
<dbReference type="NCBIfam" id="TIGR00693">
    <property type="entry name" value="thiE"/>
    <property type="match status" value="1"/>
</dbReference>
<protein>
    <recommendedName>
        <fullName evidence="9">Thiamine-phosphate synthase</fullName>
        <shortName evidence="9">TP synthase</shortName>
        <shortName evidence="9">TPS</shortName>
        <ecNumber evidence="9">2.5.1.3</ecNumber>
    </recommendedName>
    <alternativeName>
        <fullName evidence="9">Thiamine-phosphate pyrophosphorylase</fullName>
        <shortName evidence="9">TMP pyrophosphorylase</shortName>
        <shortName evidence="9">TMP-PPase</shortName>
    </alternativeName>
</protein>
<feature type="binding site" evidence="9">
    <location>
        <position position="359"/>
    </location>
    <ligand>
        <name>4-amino-2-methyl-5-(diphosphooxymethyl)pyrimidine</name>
        <dbReference type="ChEBI" id="CHEBI:57841"/>
    </ligand>
</feature>